<dbReference type="Gene3D" id="3.30.1240.10">
    <property type="match status" value="1"/>
</dbReference>
<dbReference type="Pfam" id="PF08282">
    <property type="entry name" value="Hydrolase_3"/>
    <property type="match status" value="1"/>
</dbReference>
<protein>
    <recommendedName>
        <fullName evidence="3">Cof subfamily protein (Haloacid dehalogenase superfamily)/HAD superfamily hydrolase (TIGR01484 family)</fullName>
    </recommendedName>
</protein>
<dbReference type="NCBIfam" id="TIGR00099">
    <property type="entry name" value="Cof-subfamily"/>
    <property type="match status" value="1"/>
</dbReference>
<comment type="caution">
    <text evidence="1">The sequence shown here is derived from an EMBL/GenBank/DDBJ whole genome shotgun (WGS) entry which is preliminary data.</text>
</comment>
<dbReference type="InterPro" id="IPR000150">
    <property type="entry name" value="Cof"/>
</dbReference>
<evidence type="ECO:0000313" key="2">
    <source>
        <dbReference type="Proteomes" id="UP000294881"/>
    </source>
</evidence>
<dbReference type="GO" id="GO:0005829">
    <property type="term" value="C:cytosol"/>
    <property type="evidence" value="ECO:0007669"/>
    <property type="project" value="TreeGrafter"/>
</dbReference>
<organism evidence="1 2">
    <name type="scientific">Camelimonas lactis</name>
    <dbReference type="NCBI Taxonomy" id="659006"/>
    <lineage>
        <taxon>Bacteria</taxon>
        <taxon>Pseudomonadati</taxon>
        <taxon>Pseudomonadota</taxon>
        <taxon>Alphaproteobacteria</taxon>
        <taxon>Hyphomicrobiales</taxon>
        <taxon>Chelatococcaceae</taxon>
        <taxon>Camelimonas</taxon>
    </lineage>
</organism>
<dbReference type="Gene3D" id="3.40.50.1000">
    <property type="entry name" value="HAD superfamily/HAD-like"/>
    <property type="match status" value="1"/>
</dbReference>
<dbReference type="EMBL" id="SLWL01000001">
    <property type="protein sequence ID" value="TCO16291.1"/>
    <property type="molecule type" value="Genomic_DNA"/>
</dbReference>
<reference evidence="1 2" key="1">
    <citation type="submission" date="2019-03" db="EMBL/GenBank/DDBJ databases">
        <title>Genomic Encyclopedia of Type Strains, Phase IV (KMG-IV): sequencing the most valuable type-strain genomes for metagenomic binning, comparative biology and taxonomic classification.</title>
        <authorList>
            <person name="Goeker M."/>
        </authorList>
    </citation>
    <scope>NUCLEOTIDE SEQUENCE [LARGE SCALE GENOMIC DNA]</scope>
    <source>
        <strain evidence="1 2">DSM 22958</strain>
    </source>
</reference>
<dbReference type="Proteomes" id="UP000294881">
    <property type="component" value="Unassembled WGS sequence"/>
</dbReference>
<evidence type="ECO:0008006" key="3">
    <source>
        <dbReference type="Google" id="ProtNLM"/>
    </source>
</evidence>
<evidence type="ECO:0000313" key="1">
    <source>
        <dbReference type="EMBL" id="TCO16291.1"/>
    </source>
</evidence>
<dbReference type="NCBIfam" id="TIGR01484">
    <property type="entry name" value="HAD-SF-IIB"/>
    <property type="match status" value="1"/>
</dbReference>
<dbReference type="GO" id="GO:0000287">
    <property type="term" value="F:magnesium ion binding"/>
    <property type="evidence" value="ECO:0007669"/>
    <property type="project" value="TreeGrafter"/>
</dbReference>
<dbReference type="GO" id="GO:0016791">
    <property type="term" value="F:phosphatase activity"/>
    <property type="evidence" value="ECO:0007669"/>
    <property type="project" value="UniProtKB-ARBA"/>
</dbReference>
<dbReference type="PANTHER" id="PTHR10000:SF8">
    <property type="entry name" value="HAD SUPERFAMILY HYDROLASE-LIKE, TYPE 3"/>
    <property type="match status" value="1"/>
</dbReference>
<dbReference type="InterPro" id="IPR036412">
    <property type="entry name" value="HAD-like_sf"/>
</dbReference>
<gene>
    <name evidence="1" type="ORF">EV666_101546</name>
</gene>
<proteinExistence type="predicted"/>
<sequence>MTTEGQRRAPPDQLKWVVSDVDGTIVNRDKEVTEASRRAAQRLRAAGVGLTIASSRPPWGMRHVADALQIDGPIAGFNGGVVVGSDGKALRETRIPAEAARAALDLLAAEKISAWLFTDSMWLILDPEGPHVAHERRTIKSDPAVVPDFAPWVCQGCKIVGASDDYDHLADVARRMGVLLADSANSGLSQKYYLDVTPPGVDKGSAVDFVSEAFAIPASSIAVIGDMDNDVAMFRKAGFAIAMGNGSPAALAAADMVTRSNNEDGFAAAIDALLDGRTGV</sequence>
<dbReference type="OrthoDB" id="7847955at2"/>
<dbReference type="SUPFAM" id="SSF56784">
    <property type="entry name" value="HAD-like"/>
    <property type="match status" value="1"/>
</dbReference>
<dbReference type="PANTHER" id="PTHR10000">
    <property type="entry name" value="PHOSPHOSERINE PHOSPHATASE"/>
    <property type="match status" value="1"/>
</dbReference>
<dbReference type="InterPro" id="IPR023214">
    <property type="entry name" value="HAD_sf"/>
</dbReference>
<dbReference type="RefSeq" id="WP_132002507.1">
    <property type="nucleotide sequence ID" value="NZ_JBHUNN010000002.1"/>
</dbReference>
<keyword evidence="2" id="KW-1185">Reference proteome</keyword>
<dbReference type="AlphaFoldDB" id="A0A4R2GYC2"/>
<name>A0A4R2GYC2_9HYPH</name>
<accession>A0A4R2GYC2</accession>
<dbReference type="InterPro" id="IPR006379">
    <property type="entry name" value="HAD-SF_hydro_IIB"/>
</dbReference>